<comment type="caution">
    <text evidence="1">The sequence shown here is derived from an EMBL/GenBank/DDBJ whole genome shotgun (WGS) entry which is preliminary data.</text>
</comment>
<dbReference type="InterPro" id="IPR017850">
    <property type="entry name" value="Alkaline_phosphatase_core_sf"/>
</dbReference>
<reference evidence="1" key="1">
    <citation type="journal article" date="2015" name="Nature">
        <title>Complex archaea that bridge the gap between prokaryotes and eukaryotes.</title>
        <authorList>
            <person name="Spang A."/>
            <person name="Saw J.H."/>
            <person name="Jorgensen S.L."/>
            <person name="Zaremba-Niedzwiedzka K."/>
            <person name="Martijn J."/>
            <person name="Lind A.E."/>
            <person name="van Eijk R."/>
            <person name="Schleper C."/>
            <person name="Guy L."/>
            <person name="Ettema T.J."/>
        </authorList>
    </citation>
    <scope>NUCLEOTIDE SEQUENCE</scope>
</reference>
<dbReference type="Pfam" id="PF01663">
    <property type="entry name" value="Phosphodiest"/>
    <property type="match status" value="1"/>
</dbReference>
<evidence type="ECO:0008006" key="2">
    <source>
        <dbReference type="Google" id="ProtNLM"/>
    </source>
</evidence>
<dbReference type="InterPro" id="IPR002591">
    <property type="entry name" value="Phosphodiest/P_Trfase"/>
</dbReference>
<protein>
    <recommendedName>
        <fullName evidence="2">Type I phosphodiesterase/nucleotide pyrophosphatase</fullName>
    </recommendedName>
</protein>
<dbReference type="Gene3D" id="3.40.720.10">
    <property type="entry name" value="Alkaline Phosphatase, subunit A"/>
    <property type="match status" value="2"/>
</dbReference>
<name>A0A0F9I6K5_9ZZZZ</name>
<organism evidence="1">
    <name type="scientific">marine sediment metagenome</name>
    <dbReference type="NCBI Taxonomy" id="412755"/>
    <lineage>
        <taxon>unclassified sequences</taxon>
        <taxon>metagenomes</taxon>
        <taxon>ecological metagenomes</taxon>
    </lineage>
</organism>
<proteinExistence type="predicted"/>
<dbReference type="SUPFAM" id="SSF53649">
    <property type="entry name" value="Alkaline phosphatase-like"/>
    <property type="match status" value="1"/>
</dbReference>
<evidence type="ECO:0000313" key="1">
    <source>
        <dbReference type="EMBL" id="KKL89430.1"/>
    </source>
</evidence>
<gene>
    <name evidence="1" type="ORF">LCGC14_1914770</name>
</gene>
<sequence>MLYVVKKILNKDWDFLFYVNYFTDQISHLFWKYLDKNHPDYSNNEEIIFLIQKFYLTIDNFLKILFNKDYFIFVVSDHGFGPLLYEINLINWLQSTSFLKLKEKVNPNKKKRKVKEKFFQDRNISERLSLMISKLQKVSGVSKIISILSKFSFFKELRDRSIIKAPIISTINWDETMAYTIYSYGININLKGREPNGIIDKNDYNKTREIIIEKLLKLKDPEGRRVIEKVWKIEEFYNHPSLDFFPDILIKYDDFSKYRNIIEIDLVMKNKQVFKKGNTSGSHKREGIFIAYGNDIREGYSLKNMNIYDLYPLILHIFSIPIPNDIEGKVNISIFKDNSELKKKHIEYEKETAHTEII</sequence>
<accession>A0A0F9I6K5</accession>
<dbReference type="AlphaFoldDB" id="A0A0F9I6K5"/>
<dbReference type="EMBL" id="LAZR01020287">
    <property type="protein sequence ID" value="KKL89430.1"/>
    <property type="molecule type" value="Genomic_DNA"/>
</dbReference>